<feature type="transmembrane region" description="Helical" evidence="7">
    <location>
        <begin position="122"/>
        <end position="146"/>
    </location>
</feature>
<evidence type="ECO:0000256" key="1">
    <source>
        <dbReference type="ARBA" id="ARBA00004651"/>
    </source>
</evidence>
<feature type="transmembrane region" description="Helical" evidence="7">
    <location>
        <begin position="270"/>
        <end position="294"/>
    </location>
</feature>
<evidence type="ECO:0000313" key="9">
    <source>
        <dbReference type="EMBL" id="MBW8484127.1"/>
    </source>
</evidence>
<dbReference type="Pfam" id="PF00528">
    <property type="entry name" value="BPD_transp_1"/>
    <property type="match status" value="1"/>
</dbReference>
<evidence type="ECO:0000256" key="4">
    <source>
        <dbReference type="ARBA" id="ARBA00022692"/>
    </source>
</evidence>
<dbReference type="PANTHER" id="PTHR43163:SF6">
    <property type="entry name" value="DIPEPTIDE TRANSPORT SYSTEM PERMEASE PROTEIN DPPB-RELATED"/>
    <property type="match status" value="1"/>
</dbReference>
<reference evidence="9 10" key="1">
    <citation type="submission" date="2021-07" db="EMBL/GenBank/DDBJ databases">
        <title>Actinomadura sp. PM05-2 isolated from lichen.</title>
        <authorList>
            <person name="Somphong A."/>
            <person name="Phongsopitanun W."/>
            <person name="Tanasupawat S."/>
            <person name="Peongsungnone V."/>
        </authorList>
    </citation>
    <scope>NUCLEOTIDE SEQUENCE [LARGE SCALE GENOMIC DNA]</scope>
    <source>
        <strain evidence="9 10">PM05-2</strain>
    </source>
</reference>
<protein>
    <submittedName>
        <fullName evidence="9">ABC transporter permease</fullName>
    </submittedName>
</protein>
<feature type="transmembrane region" description="Helical" evidence="7">
    <location>
        <begin position="166"/>
        <end position="185"/>
    </location>
</feature>
<keyword evidence="3" id="KW-1003">Cell membrane</keyword>
<evidence type="ECO:0000256" key="6">
    <source>
        <dbReference type="ARBA" id="ARBA00023136"/>
    </source>
</evidence>
<accession>A0ABS7FUP3</accession>
<evidence type="ECO:0000256" key="7">
    <source>
        <dbReference type="RuleBase" id="RU363032"/>
    </source>
</evidence>
<dbReference type="CDD" id="cd06261">
    <property type="entry name" value="TM_PBP2"/>
    <property type="match status" value="1"/>
</dbReference>
<name>A0ABS7FUP3_9ACTN</name>
<keyword evidence="4 7" id="KW-0812">Transmembrane</keyword>
<evidence type="ECO:0000313" key="10">
    <source>
        <dbReference type="Proteomes" id="UP000774570"/>
    </source>
</evidence>
<evidence type="ECO:0000256" key="5">
    <source>
        <dbReference type="ARBA" id="ARBA00022989"/>
    </source>
</evidence>
<keyword evidence="2 7" id="KW-0813">Transport</keyword>
<dbReference type="InterPro" id="IPR045621">
    <property type="entry name" value="BPD_transp_1_N"/>
</dbReference>
<dbReference type="InterPro" id="IPR035906">
    <property type="entry name" value="MetI-like_sf"/>
</dbReference>
<evidence type="ECO:0000256" key="3">
    <source>
        <dbReference type="ARBA" id="ARBA00022475"/>
    </source>
</evidence>
<keyword evidence="5 7" id="KW-1133">Transmembrane helix</keyword>
<feature type="domain" description="ABC transmembrane type-1" evidence="8">
    <location>
        <begin position="86"/>
        <end position="287"/>
    </location>
</feature>
<evidence type="ECO:0000256" key="2">
    <source>
        <dbReference type="ARBA" id="ARBA00022448"/>
    </source>
</evidence>
<feature type="transmembrane region" description="Helical" evidence="7">
    <location>
        <begin position="226"/>
        <end position="250"/>
    </location>
</feature>
<dbReference type="SUPFAM" id="SSF161098">
    <property type="entry name" value="MetI-like"/>
    <property type="match status" value="1"/>
</dbReference>
<gene>
    <name evidence="9" type="ORF">K1Y72_17215</name>
</gene>
<keyword evidence="6 7" id="KW-0472">Membrane</keyword>
<dbReference type="Proteomes" id="UP000774570">
    <property type="component" value="Unassembled WGS sequence"/>
</dbReference>
<feature type="transmembrane region" description="Helical" evidence="7">
    <location>
        <begin position="86"/>
        <end position="110"/>
    </location>
</feature>
<organism evidence="9 10">
    <name type="scientific">Actinomadura parmotrematis</name>
    <dbReference type="NCBI Taxonomy" id="2864039"/>
    <lineage>
        <taxon>Bacteria</taxon>
        <taxon>Bacillati</taxon>
        <taxon>Actinomycetota</taxon>
        <taxon>Actinomycetes</taxon>
        <taxon>Streptosporangiales</taxon>
        <taxon>Thermomonosporaceae</taxon>
        <taxon>Actinomadura</taxon>
    </lineage>
</organism>
<evidence type="ECO:0000259" key="8">
    <source>
        <dbReference type="PROSITE" id="PS50928"/>
    </source>
</evidence>
<sequence length="305" mass="32172">MTLVLLLVLSLLVYGLMFLAPGDVARNLLGTKNVTPEALAQIRAQYDLDEPFLVQYWHWAGHALAGDFGTSIRTGGPVGRMLLDRVGITAAISGLAFALAVLAGVPAGVAAALRRGRWADRLLVGGSVVGVSAPGFAVSLILLYVFAVGLGWFPIYGTGEGFLDGLWHLVLPSVALALGLGAFVVKLTRAAVVRELDQDYVTFARSRGLGRGTVLRIVLRNAAIPIVTSLGLMVGYLFGGTVLIEVTFALPGLGALLEDAVLFKDFPVVQALTVLVASVVSVTALLVDLAYLAIDPRVRNRTVRS</sequence>
<dbReference type="Gene3D" id="1.10.3720.10">
    <property type="entry name" value="MetI-like"/>
    <property type="match status" value="1"/>
</dbReference>
<comment type="subcellular location">
    <subcellularLocation>
        <location evidence="1 7">Cell membrane</location>
        <topology evidence="1 7">Multi-pass membrane protein</topology>
    </subcellularLocation>
</comment>
<dbReference type="InterPro" id="IPR000515">
    <property type="entry name" value="MetI-like"/>
</dbReference>
<comment type="similarity">
    <text evidence="7">Belongs to the binding-protein-dependent transport system permease family.</text>
</comment>
<dbReference type="PANTHER" id="PTHR43163">
    <property type="entry name" value="DIPEPTIDE TRANSPORT SYSTEM PERMEASE PROTEIN DPPB-RELATED"/>
    <property type="match status" value="1"/>
</dbReference>
<proteinExistence type="inferred from homology"/>
<keyword evidence="10" id="KW-1185">Reference proteome</keyword>
<dbReference type="EMBL" id="JAIBOA010000010">
    <property type="protein sequence ID" value="MBW8484127.1"/>
    <property type="molecule type" value="Genomic_DNA"/>
</dbReference>
<comment type="caution">
    <text evidence="9">The sequence shown here is derived from an EMBL/GenBank/DDBJ whole genome shotgun (WGS) entry which is preliminary data.</text>
</comment>
<dbReference type="Pfam" id="PF19300">
    <property type="entry name" value="BPD_transp_1_N"/>
    <property type="match status" value="1"/>
</dbReference>
<dbReference type="PROSITE" id="PS50928">
    <property type="entry name" value="ABC_TM1"/>
    <property type="match status" value="1"/>
</dbReference>